<feature type="domain" description="Retrovirus-related Pol polyprotein from transposon TNT 1-94-like beta-barrel" evidence="1">
    <location>
        <begin position="32"/>
        <end position="106"/>
    </location>
</feature>
<evidence type="ECO:0000313" key="3">
    <source>
        <dbReference type="Proteomes" id="UP001259832"/>
    </source>
</evidence>
<comment type="caution">
    <text evidence="2">The sequence shown here is derived from an EMBL/GenBank/DDBJ whole genome shotgun (WGS) entry which is preliminary data.</text>
</comment>
<reference evidence="2" key="1">
    <citation type="submission" date="2023-08" db="EMBL/GenBank/DDBJ databases">
        <title>Reference Genome Resource for the Citrus Pathogen Phytophthora citrophthora.</title>
        <authorList>
            <person name="Moller H."/>
            <person name="Coetzee B."/>
            <person name="Rose L.J."/>
            <person name="Van Niekerk J.M."/>
        </authorList>
    </citation>
    <scope>NUCLEOTIDE SEQUENCE</scope>
    <source>
        <strain evidence="2">STE-U-9442</strain>
    </source>
</reference>
<dbReference type="EMBL" id="JASMQC010000039">
    <property type="protein sequence ID" value="KAK1930491.1"/>
    <property type="molecule type" value="Genomic_DNA"/>
</dbReference>
<sequence length="150" mass="17210">MYEVNDHGAGVDESLLEISDQEPAEDNFSGWWYFDTASNSHVVGDRSYFVSFTEDTSQRRSIRGITPTIAARIAGVGTVEMTTEVNGEQTVMNLEDIFYIQELNSDSFHPDWHMNKGLTSRLIMILWTLLYFGKEEPWPWRSHKKQLGVS</sequence>
<protein>
    <recommendedName>
        <fullName evidence="1">Retrovirus-related Pol polyprotein from transposon TNT 1-94-like beta-barrel domain-containing protein</fullName>
    </recommendedName>
</protein>
<dbReference type="InterPro" id="IPR054722">
    <property type="entry name" value="PolX-like_BBD"/>
</dbReference>
<evidence type="ECO:0000313" key="2">
    <source>
        <dbReference type="EMBL" id="KAK1930491.1"/>
    </source>
</evidence>
<dbReference type="Proteomes" id="UP001259832">
    <property type="component" value="Unassembled WGS sequence"/>
</dbReference>
<organism evidence="2 3">
    <name type="scientific">Phytophthora citrophthora</name>
    <dbReference type="NCBI Taxonomy" id="4793"/>
    <lineage>
        <taxon>Eukaryota</taxon>
        <taxon>Sar</taxon>
        <taxon>Stramenopiles</taxon>
        <taxon>Oomycota</taxon>
        <taxon>Peronosporomycetes</taxon>
        <taxon>Peronosporales</taxon>
        <taxon>Peronosporaceae</taxon>
        <taxon>Phytophthora</taxon>
    </lineage>
</organism>
<name>A0AAD9G2D8_9STRA</name>
<accession>A0AAD9G2D8</accession>
<dbReference type="Pfam" id="PF22936">
    <property type="entry name" value="Pol_BBD"/>
    <property type="match status" value="1"/>
</dbReference>
<gene>
    <name evidence="2" type="ORF">P3T76_014162</name>
</gene>
<dbReference type="AlphaFoldDB" id="A0AAD9G2D8"/>
<keyword evidence="3" id="KW-1185">Reference proteome</keyword>
<proteinExistence type="predicted"/>
<evidence type="ECO:0000259" key="1">
    <source>
        <dbReference type="Pfam" id="PF22936"/>
    </source>
</evidence>